<evidence type="ECO:0000313" key="2">
    <source>
        <dbReference type="Proteomes" id="UP001216579"/>
    </source>
</evidence>
<reference evidence="1 2" key="1">
    <citation type="submission" date="2023-03" db="EMBL/GenBank/DDBJ databases">
        <title>Draft genome sequence of Streptomyces sp. RB6PN23 isolated from peat swamp forest in Thailand.</title>
        <authorList>
            <person name="Klaysubun C."/>
            <person name="Duangmal K."/>
        </authorList>
    </citation>
    <scope>NUCLEOTIDE SEQUENCE [LARGE SCALE GENOMIC DNA]</scope>
    <source>
        <strain evidence="1 2">RB6PN23</strain>
    </source>
</reference>
<organism evidence="1 2">
    <name type="scientific">Streptomyces silvisoli</name>
    <dbReference type="NCBI Taxonomy" id="3034235"/>
    <lineage>
        <taxon>Bacteria</taxon>
        <taxon>Bacillati</taxon>
        <taxon>Actinomycetota</taxon>
        <taxon>Actinomycetes</taxon>
        <taxon>Kitasatosporales</taxon>
        <taxon>Streptomycetaceae</taxon>
        <taxon>Streptomyces</taxon>
    </lineage>
</organism>
<dbReference type="RefSeq" id="WP_276094809.1">
    <property type="nucleotide sequence ID" value="NZ_JARJBC010000013.1"/>
</dbReference>
<name>A0ABT5ZP70_9ACTN</name>
<sequence length="119" mass="13217">MATGETGFGDVFYDLVSVQYHSLKAGRDYGQYVRDAENAGKKEIADFFRQVMRENSQRAATCHRYLKALSGTAEGGPGHDLRPRPTARAIRPHYGTREAAAVRWVRMPSITKLTAAITT</sequence>
<dbReference type="Proteomes" id="UP001216579">
    <property type="component" value="Unassembled WGS sequence"/>
</dbReference>
<gene>
    <name evidence="1" type="ORF">P3G67_20850</name>
</gene>
<comment type="caution">
    <text evidence="1">The sequence shown here is derived from an EMBL/GenBank/DDBJ whole genome shotgun (WGS) entry which is preliminary data.</text>
</comment>
<dbReference type="EMBL" id="JARJBC010000013">
    <property type="protein sequence ID" value="MDF3291629.1"/>
    <property type="molecule type" value="Genomic_DNA"/>
</dbReference>
<protein>
    <recommendedName>
        <fullName evidence="3">Acyl carrier protein</fullName>
    </recommendedName>
</protein>
<proteinExistence type="predicted"/>
<accession>A0ABT5ZP70</accession>
<evidence type="ECO:0008006" key="3">
    <source>
        <dbReference type="Google" id="ProtNLM"/>
    </source>
</evidence>
<keyword evidence="2" id="KW-1185">Reference proteome</keyword>
<evidence type="ECO:0000313" key="1">
    <source>
        <dbReference type="EMBL" id="MDF3291629.1"/>
    </source>
</evidence>